<name>A0ABU0ERK9_9PSEU</name>
<protein>
    <recommendedName>
        <fullName evidence="4">Helix-turn-helix domain-containing protein</fullName>
    </recommendedName>
</protein>
<dbReference type="EMBL" id="JAUSUT010000001">
    <property type="protein sequence ID" value="MDQ0377921.1"/>
    <property type="molecule type" value="Genomic_DNA"/>
</dbReference>
<evidence type="ECO:0000256" key="1">
    <source>
        <dbReference type="SAM" id="MobiDB-lite"/>
    </source>
</evidence>
<dbReference type="RefSeq" id="WP_306990523.1">
    <property type="nucleotide sequence ID" value="NZ_JAUSUT010000001.1"/>
</dbReference>
<keyword evidence="3" id="KW-1185">Reference proteome</keyword>
<feature type="compositionally biased region" description="Basic and acidic residues" evidence="1">
    <location>
        <begin position="145"/>
        <end position="181"/>
    </location>
</feature>
<feature type="compositionally biased region" description="Polar residues" evidence="1">
    <location>
        <begin position="132"/>
        <end position="144"/>
    </location>
</feature>
<sequence>MTNRPTDPREFVRVTADIYAHPKLVELADPAAAWAYIVALGYAGKNTTDGFIPLRAIAALAGISTQKMRKLTTVSLIHEPGHTCKKCPEVPKGQAYIHDYLEHQRSRHEVEESRRSHAERGRKGAAKRWGNHRQNPPKTPPETDSNSHSDSDGKPMAEVEEEKNTTHLDHSAHQPNAHEPRPGPGVTGSHSARAYRLVDHAIGRNAPSAVRTALAIETAHLLTETDEPTITAALHRWNTRTGIGPRILPNLVADILKERAGQVVDAHTPGPARVAPRRASTTDTRLAEIQALKGGPSPDLRVIEGAAS</sequence>
<feature type="compositionally biased region" description="Basic and acidic residues" evidence="1">
    <location>
        <begin position="104"/>
        <end position="122"/>
    </location>
</feature>
<gene>
    <name evidence="2" type="ORF">FB470_001915</name>
</gene>
<organism evidence="2 3">
    <name type="scientific">Amycolatopsis thermophila</name>
    <dbReference type="NCBI Taxonomy" id="206084"/>
    <lineage>
        <taxon>Bacteria</taxon>
        <taxon>Bacillati</taxon>
        <taxon>Actinomycetota</taxon>
        <taxon>Actinomycetes</taxon>
        <taxon>Pseudonocardiales</taxon>
        <taxon>Pseudonocardiaceae</taxon>
        <taxon>Amycolatopsis</taxon>
    </lineage>
</organism>
<reference evidence="2 3" key="1">
    <citation type="submission" date="2023-07" db="EMBL/GenBank/DDBJ databases">
        <title>Sequencing the genomes of 1000 actinobacteria strains.</title>
        <authorList>
            <person name="Klenk H.-P."/>
        </authorList>
    </citation>
    <scope>NUCLEOTIDE SEQUENCE [LARGE SCALE GENOMIC DNA]</scope>
    <source>
        <strain evidence="2 3">DSM 45805</strain>
    </source>
</reference>
<dbReference type="Proteomes" id="UP001229651">
    <property type="component" value="Unassembled WGS sequence"/>
</dbReference>
<evidence type="ECO:0008006" key="4">
    <source>
        <dbReference type="Google" id="ProtNLM"/>
    </source>
</evidence>
<feature type="region of interest" description="Disordered" evidence="1">
    <location>
        <begin position="104"/>
        <end position="190"/>
    </location>
</feature>
<comment type="caution">
    <text evidence="2">The sequence shown here is derived from an EMBL/GenBank/DDBJ whole genome shotgun (WGS) entry which is preliminary data.</text>
</comment>
<proteinExistence type="predicted"/>
<evidence type="ECO:0000313" key="2">
    <source>
        <dbReference type="EMBL" id="MDQ0377921.1"/>
    </source>
</evidence>
<evidence type="ECO:0000313" key="3">
    <source>
        <dbReference type="Proteomes" id="UP001229651"/>
    </source>
</evidence>
<accession>A0ABU0ERK9</accession>